<dbReference type="OrthoDB" id="17865at2759"/>
<dbReference type="VEuPathDB" id="AmoebaDB:DICPUDRAFT_98248"/>
<dbReference type="OMA" id="EYYEKEP"/>
<dbReference type="KEGG" id="dpp:DICPUDRAFT_98248"/>
<dbReference type="AlphaFoldDB" id="F0ZNX2"/>
<dbReference type="GeneID" id="10500028"/>
<dbReference type="Proteomes" id="UP000001064">
    <property type="component" value="Unassembled WGS sequence"/>
</dbReference>
<sequence>MSIFQRVKKFLPKRIRDIMIPQDEGLFPSSYRFPSPGSQAPPEVTNKQFVKTRPLTRVYKFLKKRGEVLSMRPAPKYLDNTPFEQEELTPKEKIEKDYYETQPFKLTPPRILNNKVFFQNEKIIEGFDIRNIKSLQKNMGRIENPYGVQFDRVVLDIKESEIDTDTPIPKTTNNIF</sequence>
<dbReference type="eggNOG" id="ENOG502RHU3">
    <property type="taxonomic scope" value="Eukaryota"/>
</dbReference>
<name>F0ZNX2_DICPU</name>
<dbReference type="EMBL" id="GL871100">
    <property type="protein sequence ID" value="EGC34366.1"/>
    <property type="molecule type" value="Genomic_DNA"/>
</dbReference>
<dbReference type="InParanoid" id="F0ZNX2"/>
<proteinExistence type="predicted"/>
<organism evidence="1 2">
    <name type="scientific">Dictyostelium purpureum</name>
    <name type="common">Slime mold</name>
    <dbReference type="NCBI Taxonomy" id="5786"/>
    <lineage>
        <taxon>Eukaryota</taxon>
        <taxon>Amoebozoa</taxon>
        <taxon>Evosea</taxon>
        <taxon>Eumycetozoa</taxon>
        <taxon>Dictyostelia</taxon>
        <taxon>Dictyosteliales</taxon>
        <taxon>Dictyosteliaceae</taxon>
        <taxon>Dictyostelium</taxon>
    </lineage>
</organism>
<dbReference type="FunCoup" id="F0ZNX2">
    <property type="interactions" value="385"/>
</dbReference>
<evidence type="ECO:0000313" key="2">
    <source>
        <dbReference type="Proteomes" id="UP000001064"/>
    </source>
</evidence>
<dbReference type="RefSeq" id="XP_003289100.1">
    <property type="nucleotide sequence ID" value="XM_003289052.1"/>
</dbReference>
<evidence type="ECO:0000313" key="1">
    <source>
        <dbReference type="EMBL" id="EGC34366.1"/>
    </source>
</evidence>
<accession>F0ZNX2</accession>
<gene>
    <name evidence="1" type="ORF">DICPUDRAFT_98248</name>
</gene>
<keyword evidence="2" id="KW-1185">Reference proteome</keyword>
<protein>
    <submittedName>
        <fullName evidence="1">Uncharacterized protein</fullName>
    </submittedName>
</protein>
<reference evidence="2" key="1">
    <citation type="journal article" date="2011" name="Genome Biol.">
        <title>Comparative genomics of the social amoebae Dictyostelium discoideum and Dictyostelium purpureum.</title>
        <authorList>
            <consortium name="US DOE Joint Genome Institute (JGI-PGF)"/>
            <person name="Sucgang R."/>
            <person name="Kuo A."/>
            <person name="Tian X."/>
            <person name="Salerno W."/>
            <person name="Parikh A."/>
            <person name="Feasley C.L."/>
            <person name="Dalin E."/>
            <person name="Tu H."/>
            <person name="Huang E."/>
            <person name="Barry K."/>
            <person name="Lindquist E."/>
            <person name="Shapiro H."/>
            <person name="Bruce D."/>
            <person name="Schmutz J."/>
            <person name="Salamov A."/>
            <person name="Fey P."/>
            <person name="Gaudet P."/>
            <person name="Anjard C."/>
            <person name="Babu M.M."/>
            <person name="Basu S."/>
            <person name="Bushmanova Y."/>
            <person name="van der Wel H."/>
            <person name="Katoh-Kurasawa M."/>
            <person name="Dinh C."/>
            <person name="Coutinho P.M."/>
            <person name="Saito T."/>
            <person name="Elias M."/>
            <person name="Schaap P."/>
            <person name="Kay R.R."/>
            <person name="Henrissat B."/>
            <person name="Eichinger L."/>
            <person name="Rivero F."/>
            <person name="Putnam N.H."/>
            <person name="West C.M."/>
            <person name="Loomis W.F."/>
            <person name="Chisholm R.L."/>
            <person name="Shaulsky G."/>
            <person name="Strassmann J.E."/>
            <person name="Queller D.C."/>
            <person name="Kuspa A."/>
            <person name="Grigoriev I.V."/>
        </authorList>
    </citation>
    <scope>NUCLEOTIDE SEQUENCE [LARGE SCALE GENOMIC DNA]</scope>
    <source>
        <strain evidence="2">QSDP1</strain>
    </source>
</reference>